<dbReference type="Gene3D" id="3.60.40.10">
    <property type="entry name" value="PPM-type phosphatase domain"/>
    <property type="match status" value="1"/>
</dbReference>
<keyword evidence="1" id="KW-0378">Hydrolase</keyword>
<dbReference type="InterPro" id="IPR052016">
    <property type="entry name" value="Bact_Sigma-Reg"/>
</dbReference>
<sequence length="408" mass="44186">MGSPSGVERMLTGLLAASHVASMEQVPDLVEEHAAHAGLAPVLIYLADLQENVLRLLAGRAGAGGEGAPGELAVDTTLAGRAFQEVRVLAGKDAGGRVDHWWVPVVNGNERLGVLRVRGGAGERAAEHGELLACLVAMIVVCARSYSDSYARLVRSQPMNVAAEMQWDMLPPLTIACPRVVIGAVLEPAYEIGGDAFDYAIDGDAVHVAIFDAMGHDVSSGLTSNLAMAASRNHRRRGLDLVANSIAVERVLLREFGEGTRFVTAIMAHLDLTTGVFTWVNRGHHPPVVIRGGRWVATLECPPGHPMGLDLDLPVELCREQLEPGDRVLLYTDGITEARDAWGKEFGLQRFVDFVIKRDVDVLPTPERLRRLIRSVLDYHDGRLSDDATVLLVEWRGGHSPQVEDARP</sequence>
<dbReference type="Proteomes" id="UP000198923">
    <property type="component" value="Unassembled WGS sequence"/>
</dbReference>
<dbReference type="Pfam" id="PF07228">
    <property type="entry name" value="SpoIIE"/>
    <property type="match status" value="1"/>
</dbReference>
<reference evidence="3 4" key="1">
    <citation type="submission" date="2016-10" db="EMBL/GenBank/DDBJ databases">
        <authorList>
            <person name="de Groot N.N."/>
        </authorList>
    </citation>
    <scope>NUCLEOTIDE SEQUENCE [LARGE SCALE GENOMIC DNA]</scope>
    <source>
        <strain evidence="3 4">CPCC 201354</strain>
    </source>
</reference>
<dbReference type="InterPro" id="IPR036457">
    <property type="entry name" value="PPM-type-like_dom_sf"/>
</dbReference>
<dbReference type="PANTHER" id="PTHR43156:SF2">
    <property type="entry name" value="STAGE II SPORULATION PROTEIN E"/>
    <property type="match status" value="1"/>
</dbReference>
<dbReference type="InterPro" id="IPR001932">
    <property type="entry name" value="PPM-type_phosphatase-like_dom"/>
</dbReference>
<evidence type="ECO:0000313" key="3">
    <source>
        <dbReference type="EMBL" id="SDG30137.1"/>
    </source>
</evidence>
<dbReference type="AlphaFoldDB" id="A0A1G7T448"/>
<keyword evidence="4" id="KW-1185">Reference proteome</keyword>
<dbReference type="RefSeq" id="WP_218125612.1">
    <property type="nucleotide sequence ID" value="NZ_FNCN01000003.1"/>
</dbReference>
<evidence type="ECO:0000256" key="1">
    <source>
        <dbReference type="ARBA" id="ARBA00022801"/>
    </source>
</evidence>
<gene>
    <name evidence="3" type="ORF">SAMN05421505_103102</name>
</gene>
<dbReference type="STRING" id="504805.SAMN05421505_103102"/>
<dbReference type="PANTHER" id="PTHR43156">
    <property type="entry name" value="STAGE II SPORULATION PROTEIN E-RELATED"/>
    <property type="match status" value="1"/>
</dbReference>
<evidence type="ECO:0000313" key="4">
    <source>
        <dbReference type="Proteomes" id="UP000198923"/>
    </source>
</evidence>
<name>A0A1G7T448_9ACTN</name>
<accession>A0A1G7T448</accession>
<dbReference type="SMART" id="SM00331">
    <property type="entry name" value="PP2C_SIG"/>
    <property type="match status" value="1"/>
</dbReference>
<protein>
    <submittedName>
        <fullName evidence="3">Stage II sporulation protein E (SpoIIE)</fullName>
    </submittedName>
</protein>
<dbReference type="EMBL" id="FNCN01000003">
    <property type="protein sequence ID" value="SDG30137.1"/>
    <property type="molecule type" value="Genomic_DNA"/>
</dbReference>
<proteinExistence type="predicted"/>
<evidence type="ECO:0000259" key="2">
    <source>
        <dbReference type="SMART" id="SM00331"/>
    </source>
</evidence>
<dbReference type="GO" id="GO:0016791">
    <property type="term" value="F:phosphatase activity"/>
    <property type="evidence" value="ECO:0007669"/>
    <property type="project" value="TreeGrafter"/>
</dbReference>
<feature type="domain" description="PPM-type phosphatase" evidence="2">
    <location>
        <begin position="177"/>
        <end position="395"/>
    </location>
</feature>
<dbReference type="SUPFAM" id="SSF81606">
    <property type="entry name" value="PP2C-like"/>
    <property type="match status" value="1"/>
</dbReference>
<organism evidence="3 4">
    <name type="scientific">Sinosporangium album</name>
    <dbReference type="NCBI Taxonomy" id="504805"/>
    <lineage>
        <taxon>Bacteria</taxon>
        <taxon>Bacillati</taxon>
        <taxon>Actinomycetota</taxon>
        <taxon>Actinomycetes</taxon>
        <taxon>Streptosporangiales</taxon>
        <taxon>Streptosporangiaceae</taxon>
        <taxon>Sinosporangium</taxon>
    </lineage>
</organism>